<proteinExistence type="predicted"/>
<dbReference type="AlphaFoldDB" id="A0A840V0H0"/>
<name>A0A840V0H0_9BACT</name>
<keyword evidence="2" id="KW-0808">Transferase</keyword>
<evidence type="ECO:0000256" key="2">
    <source>
        <dbReference type="ARBA" id="ARBA00022679"/>
    </source>
</evidence>
<protein>
    <recommendedName>
        <fullName evidence="5">Glycosyl transferase family 11</fullName>
    </recommendedName>
</protein>
<dbReference type="InterPro" id="IPR002516">
    <property type="entry name" value="Glyco_trans_11"/>
</dbReference>
<dbReference type="GO" id="GO:0005975">
    <property type="term" value="P:carbohydrate metabolic process"/>
    <property type="evidence" value="ECO:0007669"/>
    <property type="project" value="InterPro"/>
</dbReference>
<accession>A0A840V0H0</accession>
<evidence type="ECO:0008006" key="5">
    <source>
        <dbReference type="Google" id="ProtNLM"/>
    </source>
</evidence>
<comment type="caution">
    <text evidence="3">The sequence shown here is derived from an EMBL/GenBank/DDBJ whole genome shotgun (WGS) entry which is preliminary data.</text>
</comment>
<keyword evidence="4" id="KW-1185">Reference proteome</keyword>
<evidence type="ECO:0000313" key="4">
    <source>
        <dbReference type="Proteomes" id="UP000557717"/>
    </source>
</evidence>
<gene>
    <name evidence="3" type="ORF">HNR46_001037</name>
</gene>
<organism evidence="3 4">
    <name type="scientific">Haloferula luteola</name>
    <dbReference type="NCBI Taxonomy" id="595692"/>
    <lineage>
        <taxon>Bacteria</taxon>
        <taxon>Pseudomonadati</taxon>
        <taxon>Verrucomicrobiota</taxon>
        <taxon>Verrucomicrobiia</taxon>
        <taxon>Verrucomicrobiales</taxon>
        <taxon>Verrucomicrobiaceae</taxon>
        <taxon>Haloferula</taxon>
    </lineage>
</organism>
<keyword evidence="1" id="KW-0328">Glycosyltransferase</keyword>
<sequence length="172" mass="19924">MRENADVIRKYFSFEEAIREPVNRRFQDLRTNPSTVLIGVHIRRTDYKEFANGAFYFDVEEYHRVMKSVVESNPTVAIEFLVFSDETRSVGEFNQVHCHCLNFGFLGDLYALSQCDALIGPWSSFNRWAAFFGDIPRLEMGRDLRSFDLSDFDSEVGLNEANEKWEILGLAS</sequence>
<reference evidence="3 4" key="1">
    <citation type="submission" date="2020-08" db="EMBL/GenBank/DDBJ databases">
        <title>Genomic Encyclopedia of Type Strains, Phase IV (KMG-IV): sequencing the most valuable type-strain genomes for metagenomic binning, comparative biology and taxonomic classification.</title>
        <authorList>
            <person name="Goeker M."/>
        </authorList>
    </citation>
    <scope>NUCLEOTIDE SEQUENCE [LARGE SCALE GENOMIC DNA]</scope>
    <source>
        <strain evidence="3 4">YC6886</strain>
    </source>
</reference>
<evidence type="ECO:0000256" key="1">
    <source>
        <dbReference type="ARBA" id="ARBA00022676"/>
    </source>
</evidence>
<dbReference type="Proteomes" id="UP000557717">
    <property type="component" value="Unassembled WGS sequence"/>
</dbReference>
<dbReference type="GO" id="GO:0016020">
    <property type="term" value="C:membrane"/>
    <property type="evidence" value="ECO:0007669"/>
    <property type="project" value="InterPro"/>
</dbReference>
<dbReference type="Gene3D" id="3.40.50.11350">
    <property type="match status" value="1"/>
</dbReference>
<evidence type="ECO:0000313" key="3">
    <source>
        <dbReference type="EMBL" id="MBB5350803.1"/>
    </source>
</evidence>
<dbReference type="Pfam" id="PF01531">
    <property type="entry name" value="Glyco_transf_11"/>
    <property type="match status" value="1"/>
</dbReference>
<dbReference type="EMBL" id="JACHFD010000004">
    <property type="protein sequence ID" value="MBB5350803.1"/>
    <property type="molecule type" value="Genomic_DNA"/>
</dbReference>
<dbReference type="GO" id="GO:0008107">
    <property type="term" value="F:galactoside 2-alpha-L-fucosyltransferase activity"/>
    <property type="evidence" value="ECO:0007669"/>
    <property type="project" value="InterPro"/>
</dbReference>